<keyword evidence="14" id="KW-0539">Nucleus</keyword>
<comment type="similarity">
    <text evidence="4">Belongs to the protamine P2 family.</text>
</comment>
<feature type="compositionally biased region" description="Basic residues" evidence="18">
    <location>
        <begin position="65"/>
        <end position="79"/>
    </location>
</feature>
<evidence type="ECO:0000256" key="12">
    <source>
        <dbReference type="ARBA" id="ARBA00023067"/>
    </source>
</evidence>
<keyword evidence="20" id="KW-1185">Reference proteome</keyword>
<feature type="region of interest" description="Disordered" evidence="18">
    <location>
        <begin position="1"/>
        <end position="39"/>
    </location>
</feature>
<evidence type="ECO:0000256" key="6">
    <source>
        <dbReference type="ARBA" id="ARBA00017629"/>
    </source>
</evidence>
<evidence type="ECO:0000256" key="16">
    <source>
        <dbReference type="ARBA" id="ARBA00031947"/>
    </source>
</evidence>
<dbReference type="InterPro" id="IPR000492">
    <property type="entry name" value="PRM2"/>
</dbReference>
<comment type="subcellular location">
    <subcellularLocation>
        <location evidence="3">Chromosome</location>
    </subcellularLocation>
    <subcellularLocation>
        <location evidence="2">Nucleus</location>
    </subcellularLocation>
</comment>
<evidence type="ECO:0000256" key="17">
    <source>
        <dbReference type="ARBA" id="ARBA00032889"/>
    </source>
</evidence>
<evidence type="ECO:0000256" key="9">
    <source>
        <dbReference type="ARBA" id="ARBA00022553"/>
    </source>
</evidence>
<evidence type="ECO:0000256" key="4">
    <source>
        <dbReference type="ARBA" id="ARBA00008365"/>
    </source>
</evidence>
<evidence type="ECO:0000256" key="8">
    <source>
        <dbReference type="ARBA" id="ARBA00022473"/>
    </source>
</evidence>
<name>A0ABP0A327_PIPNA</name>
<evidence type="ECO:0000256" key="7">
    <source>
        <dbReference type="ARBA" id="ARBA00022454"/>
    </source>
</evidence>
<dbReference type="Pfam" id="PF00841">
    <property type="entry name" value="Protamine_P2"/>
    <property type="match status" value="1"/>
</dbReference>
<feature type="region of interest" description="Disordered" evidence="18">
    <location>
        <begin position="65"/>
        <end position="86"/>
    </location>
</feature>
<feature type="non-terminal residue" evidence="19">
    <location>
        <position position="1"/>
    </location>
</feature>
<evidence type="ECO:0000256" key="5">
    <source>
        <dbReference type="ARBA" id="ARBA00011430"/>
    </source>
</evidence>
<keyword evidence="9" id="KW-0597">Phosphoprotein</keyword>
<evidence type="ECO:0000256" key="14">
    <source>
        <dbReference type="ARBA" id="ARBA00023242"/>
    </source>
</evidence>
<keyword evidence="13" id="KW-0238">DNA-binding</keyword>
<keyword evidence="8" id="KW-0217">Developmental protein</keyword>
<feature type="compositionally biased region" description="Acidic residues" evidence="18">
    <location>
        <begin position="20"/>
        <end position="29"/>
    </location>
</feature>
<sequence length="135" mass="16453">MVRHSARSLSERAHQQSQEQEQDPNAEDSQDGRTLRGRCHYRRRRCSRRRLYRIHRRRRRSCRRRRRRCCRHRRHRRSPPRLSGLPYDQNFLFQKVAEDAGGEDTEGVVRPSWAHPSHTWLEIKEKSPDKEPPHM</sequence>
<evidence type="ECO:0000313" key="19">
    <source>
        <dbReference type="EMBL" id="CAK6444689.1"/>
    </source>
</evidence>
<evidence type="ECO:0000256" key="13">
    <source>
        <dbReference type="ARBA" id="ARBA00023125"/>
    </source>
</evidence>
<keyword evidence="11" id="KW-0744">Spermatogenesis</keyword>
<dbReference type="PANTHER" id="PTHR21341">
    <property type="entry name" value="PROTAMINE-2"/>
    <property type="match status" value="1"/>
</dbReference>
<comment type="subunit">
    <text evidence="5">Interacts with TDRP.</text>
</comment>
<gene>
    <name evidence="19" type="ORF">MPIPNATIZW_LOCUS12995</name>
</gene>
<feature type="non-terminal residue" evidence="19">
    <location>
        <position position="135"/>
    </location>
</feature>
<protein>
    <recommendedName>
        <fullName evidence="6">Protamine-2</fullName>
    </recommendedName>
    <alternativeName>
        <fullName evidence="16">Sperm histone P2</fullName>
    </alternativeName>
    <alternativeName>
        <fullName evidence="17">Sperm protamine P2</fullName>
    </alternativeName>
</protein>
<evidence type="ECO:0000256" key="1">
    <source>
        <dbReference type="ARBA" id="ARBA00003419"/>
    </source>
</evidence>
<proteinExistence type="inferred from homology"/>
<comment type="function">
    <text evidence="1">Protamines substitute for histones in the chromatin of sperm during the haploid phase of spermatogenesis. They compact sperm DNA into a highly condensed, stable and inactive complex.</text>
</comment>
<evidence type="ECO:0000256" key="18">
    <source>
        <dbReference type="SAM" id="MobiDB-lite"/>
    </source>
</evidence>
<evidence type="ECO:0000256" key="3">
    <source>
        <dbReference type="ARBA" id="ARBA00004286"/>
    </source>
</evidence>
<evidence type="ECO:0000256" key="2">
    <source>
        <dbReference type="ARBA" id="ARBA00004123"/>
    </source>
</evidence>
<dbReference type="PANTHER" id="PTHR21341:SF2">
    <property type="entry name" value="PROTAMINE-2"/>
    <property type="match status" value="1"/>
</dbReference>
<evidence type="ECO:0000256" key="11">
    <source>
        <dbReference type="ARBA" id="ARBA00022871"/>
    </source>
</evidence>
<organism evidence="19 20">
    <name type="scientific">Pipistrellus nathusii</name>
    <name type="common">Nathusius' pipistrelle</name>
    <dbReference type="NCBI Taxonomy" id="59473"/>
    <lineage>
        <taxon>Eukaryota</taxon>
        <taxon>Metazoa</taxon>
        <taxon>Chordata</taxon>
        <taxon>Craniata</taxon>
        <taxon>Vertebrata</taxon>
        <taxon>Euteleostomi</taxon>
        <taxon>Mammalia</taxon>
        <taxon>Eutheria</taxon>
        <taxon>Laurasiatheria</taxon>
        <taxon>Chiroptera</taxon>
        <taxon>Yangochiroptera</taxon>
        <taxon>Vespertilionidae</taxon>
        <taxon>Pipistrellus</taxon>
    </lineage>
</organism>
<evidence type="ECO:0000256" key="10">
    <source>
        <dbReference type="ARBA" id="ARBA00022782"/>
    </source>
</evidence>
<reference evidence="19" key="1">
    <citation type="submission" date="2023-12" db="EMBL/GenBank/DDBJ databases">
        <authorList>
            <person name="Brown T."/>
        </authorList>
    </citation>
    <scope>NUCLEOTIDE SEQUENCE</scope>
</reference>
<keyword evidence="7" id="KW-0158">Chromosome</keyword>
<keyword evidence="12" id="KW-0226">DNA condensation</keyword>
<keyword evidence="15" id="KW-0544">Nucleosome core</keyword>
<keyword evidence="10" id="KW-0221">Differentiation</keyword>
<evidence type="ECO:0000313" key="20">
    <source>
        <dbReference type="Proteomes" id="UP001314169"/>
    </source>
</evidence>
<evidence type="ECO:0000256" key="15">
    <source>
        <dbReference type="ARBA" id="ARBA00023269"/>
    </source>
</evidence>
<dbReference type="EMBL" id="OY882861">
    <property type="protein sequence ID" value="CAK6444689.1"/>
    <property type="molecule type" value="Genomic_DNA"/>
</dbReference>
<dbReference type="Proteomes" id="UP001314169">
    <property type="component" value="Chromosome 4"/>
</dbReference>
<accession>A0ABP0A327</accession>